<dbReference type="AlphaFoldDB" id="A0A6B8W2Q0"/>
<evidence type="ECO:0000313" key="3">
    <source>
        <dbReference type="Proteomes" id="UP000425178"/>
    </source>
</evidence>
<proteinExistence type="predicted"/>
<reference evidence="2 3" key="1">
    <citation type="journal article" date="2021" name="Int. J. Syst. Evol. Microbiol.">
        <title>Classification of three corynebacterial strains isolated from a small paddock in North Rhine-Westphalia: proposal of &lt;i&gt;Corynebacterium kalinowskii&lt;/i&gt; sp. nov., &lt;i&gt;Corynebacterium comes&lt;/i&gt; sp. nov. and &lt;i&gt;Corynebacterium occultum&lt;/i&gt; sp. nov.</title>
        <authorList>
            <person name="Schaffert L."/>
            <person name="Ruwe M."/>
            <person name="Milse J."/>
            <person name="Hanuschka K."/>
            <person name="Ortseifen V."/>
            <person name="Droste J."/>
            <person name="Brandt D."/>
            <person name="Schl L."/>
            <person name="Kutter Y."/>
            <person name="Vinke S."/>
            <person name="Vieh P."/>
            <person name="Jacob L."/>
            <person name="L N.C."/>
            <person name="Schulte-Berndt E."/>
            <person name="Hain C."/>
            <person name="Linder M."/>
            <person name="Schmidt P."/>
            <person name="Wollenschl L."/>
            <person name="Luttermann T."/>
            <person name="Thieme E."/>
            <person name="Hassa J."/>
            <person name="Haak M."/>
            <person name="Wittchen M."/>
            <person name="Mentz A."/>
            <person name="Persicke M."/>
            <person name="Busche T."/>
            <person name="R C."/>
        </authorList>
    </citation>
    <scope>NUCLEOTIDE SEQUENCE [LARGE SCALE GENOMIC DNA]</scope>
    <source>
        <strain evidence="2 3">2019</strain>
    </source>
</reference>
<dbReference type="Proteomes" id="UP000425178">
    <property type="component" value="Chromosome"/>
</dbReference>
<protein>
    <submittedName>
        <fullName evidence="2">Uncharacterized protein</fullName>
    </submittedName>
</protein>
<gene>
    <name evidence="2" type="ORF">CETAM_12320</name>
</gene>
<keyword evidence="1" id="KW-0472">Membrane</keyword>
<organism evidence="2 3">
    <name type="scientific">Corynebacterium comes</name>
    <dbReference type="NCBI Taxonomy" id="2675218"/>
    <lineage>
        <taxon>Bacteria</taxon>
        <taxon>Bacillati</taxon>
        <taxon>Actinomycetota</taxon>
        <taxon>Actinomycetes</taxon>
        <taxon>Mycobacteriales</taxon>
        <taxon>Corynebacteriaceae</taxon>
        <taxon>Corynebacterium</taxon>
    </lineage>
</organism>
<dbReference type="RefSeq" id="WP_156229111.1">
    <property type="nucleotide sequence ID" value="NZ_CP046453.1"/>
</dbReference>
<keyword evidence="1" id="KW-0812">Transmembrane</keyword>
<evidence type="ECO:0000313" key="2">
    <source>
        <dbReference type="EMBL" id="QGU05695.1"/>
    </source>
</evidence>
<keyword evidence="3" id="KW-1185">Reference proteome</keyword>
<accession>A0A6B8W2Q0</accession>
<dbReference type="KEGG" id="ccoe:CETAM_12320"/>
<keyword evidence="1" id="KW-1133">Transmembrane helix</keyword>
<dbReference type="EMBL" id="CP046453">
    <property type="protein sequence ID" value="QGU05695.1"/>
    <property type="molecule type" value="Genomic_DNA"/>
</dbReference>
<evidence type="ECO:0000256" key="1">
    <source>
        <dbReference type="SAM" id="Phobius"/>
    </source>
</evidence>
<feature type="transmembrane region" description="Helical" evidence="1">
    <location>
        <begin position="324"/>
        <end position="346"/>
    </location>
</feature>
<name>A0A6B8W2Q0_9CORY</name>
<sequence>MRTPEIFIRAADWADARDFGCLAGIALRRVLLELTGPPRVGACTLDGPARVPESWQVREVAVTWPATTPGIDVLVLIHPGPLTAAVRSRIAAGPQAVLVVPALPESGPWSPELLLDVRTRLLHGELRALAARHPHVAEELLAVAGAGGMTVPTPRIAVISPDPQVRVELPGMEIVADAHVDAVLAVAPPAGWADVDHPTLRDAARRAGRLISTAPLPAEIPGTVVRPGRPLADAVRHALTLPASPPPVPRPGTWLRAADQLERRRRLLLDARLADLVARRALGDLTALARGHGLAPASPPDLREVAGQAVLIALAVGVATGRSAWSVGPLAGVLVGAAAALAAGGLRWRRGRREAHSVWARDEAARIRRAPTHAPAAWLRRTLAEELQ</sequence>